<dbReference type="OrthoDB" id="10044099at2759"/>
<dbReference type="GeneID" id="113042259"/>
<dbReference type="GO" id="GO:0000922">
    <property type="term" value="C:spindle pole"/>
    <property type="evidence" value="ECO:0007669"/>
    <property type="project" value="InterPro"/>
</dbReference>
<feature type="region of interest" description="Disordered" evidence="1">
    <location>
        <begin position="683"/>
        <end position="837"/>
    </location>
</feature>
<feature type="region of interest" description="Disordered" evidence="1">
    <location>
        <begin position="162"/>
        <end position="273"/>
    </location>
</feature>
<dbReference type="GO" id="GO:0005813">
    <property type="term" value="C:centrosome"/>
    <property type="evidence" value="ECO:0007669"/>
    <property type="project" value="InterPro"/>
</dbReference>
<evidence type="ECO:0000313" key="3">
    <source>
        <dbReference type="Proteomes" id="UP000515129"/>
    </source>
</evidence>
<reference evidence="4" key="1">
    <citation type="submission" date="2025-08" db="UniProtKB">
        <authorList>
            <consortium name="RefSeq"/>
        </authorList>
    </citation>
    <scope>IDENTIFICATION</scope>
    <source>
        <strain evidence="4">Wakin</strain>
        <tissue evidence="4">Muscle</tissue>
    </source>
</reference>
<feature type="compositionally biased region" description="Basic and acidic residues" evidence="1">
    <location>
        <begin position="344"/>
        <end position="354"/>
    </location>
</feature>
<feature type="compositionally biased region" description="Polar residues" evidence="1">
    <location>
        <begin position="1044"/>
        <end position="1058"/>
    </location>
</feature>
<feature type="region of interest" description="Disordered" evidence="1">
    <location>
        <begin position="1041"/>
        <end position="1150"/>
    </location>
</feature>
<feature type="region of interest" description="Disordered" evidence="1">
    <location>
        <begin position="921"/>
        <end position="944"/>
    </location>
</feature>
<accession>A0A6P6JES8</accession>
<evidence type="ECO:0000259" key="2">
    <source>
        <dbReference type="Pfam" id="PF24578"/>
    </source>
</evidence>
<feature type="region of interest" description="Disordered" evidence="1">
    <location>
        <begin position="858"/>
        <end position="880"/>
    </location>
</feature>
<dbReference type="InterPro" id="IPR026708">
    <property type="entry name" value="CSPP1"/>
</dbReference>
<protein>
    <submittedName>
        <fullName evidence="4">Centrosome and spindle pole associated protein 1-like isoform X1</fullName>
    </submittedName>
</protein>
<dbReference type="RefSeq" id="XP_026056732.1">
    <property type="nucleotide sequence ID" value="XM_026200947.1"/>
</dbReference>
<feature type="compositionally biased region" description="Basic and acidic residues" evidence="1">
    <location>
        <begin position="202"/>
        <end position="247"/>
    </location>
</feature>
<feature type="compositionally biased region" description="Basic and acidic residues" evidence="1">
    <location>
        <begin position="1059"/>
        <end position="1068"/>
    </location>
</feature>
<dbReference type="Proteomes" id="UP000515129">
    <property type="component" value="Chromosome 24"/>
</dbReference>
<name>A0A6P6JES8_CARAU</name>
<evidence type="ECO:0000313" key="4">
    <source>
        <dbReference type="RefSeq" id="XP_026056732.1"/>
    </source>
</evidence>
<feature type="domain" description="Centrosome and spindle pole-associated protein 1 C-terminal" evidence="2">
    <location>
        <begin position="911"/>
        <end position="965"/>
    </location>
</feature>
<feature type="region of interest" description="Disordered" evidence="1">
    <location>
        <begin position="341"/>
        <end position="394"/>
    </location>
</feature>
<feature type="compositionally biased region" description="Basic and acidic residues" evidence="1">
    <location>
        <begin position="921"/>
        <end position="933"/>
    </location>
</feature>
<feature type="compositionally biased region" description="Basic and acidic residues" evidence="1">
    <location>
        <begin position="828"/>
        <end position="837"/>
    </location>
</feature>
<sequence length="1150" mass="132089">MNVNISNFREERKANTEEAPYMEMKTSFGNKENIKPAHKKQPSHPKQTKEESFGLSLPLGEEYERKKQKLKQELRLDYRNFMAEKKNLIIADPLPQSHMMSLPIKEHRSAKEKLQGERNKEYNMFLRGREGAQKIGKTSTTPQDLERDRFGSITPKYPAGSLEVKAQKASQSPEDTVFSKRDVATLTEPISGVPKVSRPRRRWGETPDRWGGPHRDHTSSDEEIELLEKERHTTVQEDTDKTRRGGKYDNSSHSLQAPTPAQSRSVNEQNMTEFATGLMIGATEGDEASKRRKERYRLELLQQIAEQQKNKRKEKELELRVAATGAVDPEKKPDRIKQFGAVTQEHEGRRRDASYHPGLGLKEFRADSGRRLKEERLPQPPKETAPPERPRVAFQSPSLDHSTVLSQLANTPGLGLEPGAGFGAIDTTSVTEDNHRSLSRTLGEIVAPRFVFDLEITGARPPLGPSLPDSYQTPYDNAYYYYGARNPLDPNLAYYGAAVGQQALIPPEAQWPVLQPPSGGLTQAISHAGVVPSGPAFFAPKRLQQPKESAVSYQEALKQQIQEQQQRRYREKVEKELSDAKIKAEMKAYEPWGRAGGGAPLRDDHGNLISDLKRMHKTNVEAYDSGGRVAQIPVASRTEPAVFRSSQPSVQARGNLFNELPTLQQLHDQEKYKDCLKQQIEEKRRKEAEERERSRLEEEKEERRLAEQRARIQREYEEEQERKRQKEKEQMSKNEELVRQAEERRKEAEKIRKEAEEKENEALRKKQEREKQTHQEEVHRAPSPPLPALQKKLRQQTPRPPSVDSHRSSATLSMRSMSAPHSPPVPARRNEIRATEDKRTVIRELSALRRQLRSEQRRLEGELMQPNRNDHTPPVHSRPREHLPEDVFEVARLRKQVPIRRPASHTTAAVNMQNLQEFNHLKYRDGTSREEVRQAYPDSPSDDHGLDIQQQALLRQQQRTINSLRRGRAPDYFDIVSSEQRHHKQRLNSAEDPGRHFLLDSESAFINPSDDSFFLQSRRDQRARPVVRKADMSEDVVNRYARPDSSTDSQSLHSITSTEIERLRERTKNKMTSLNNMREHDWRSGDVSAEEGEELWPQAPPSTNRRVSIDTIATEPWLRPSSSETLKRFMGGRRPSSQNHDWEGPSTYHG</sequence>
<feature type="region of interest" description="Disordered" evidence="1">
    <location>
        <begin position="1"/>
        <end position="59"/>
    </location>
</feature>
<keyword evidence="3" id="KW-1185">Reference proteome</keyword>
<dbReference type="GO" id="GO:0032467">
    <property type="term" value="P:positive regulation of cytokinesis"/>
    <property type="evidence" value="ECO:0007669"/>
    <property type="project" value="InterPro"/>
</dbReference>
<feature type="compositionally biased region" description="Basic and acidic residues" evidence="1">
    <location>
        <begin position="868"/>
        <end position="880"/>
    </location>
</feature>
<dbReference type="InterPro" id="IPR058191">
    <property type="entry name" value="CSPP1_C"/>
</dbReference>
<feature type="compositionally biased region" description="Polar residues" evidence="1">
    <location>
        <begin position="249"/>
        <end position="273"/>
    </location>
</feature>
<dbReference type="PANTHER" id="PTHR21616">
    <property type="entry name" value="CENTROSOME SPINDLE POLE ASSOCIATED PROTEIN"/>
    <property type="match status" value="1"/>
</dbReference>
<dbReference type="GO" id="GO:0005874">
    <property type="term" value="C:microtubule"/>
    <property type="evidence" value="ECO:0007669"/>
    <property type="project" value="InterPro"/>
</dbReference>
<organism evidence="3 4">
    <name type="scientific">Carassius auratus</name>
    <name type="common">Goldfish</name>
    <dbReference type="NCBI Taxonomy" id="7957"/>
    <lineage>
        <taxon>Eukaryota</taxon>
        <taxon>Metazoa</taxon>
        <taxon>Chordata</taxon>
        <taxon>Craniata</taxon>
        <taxon>Vertebrata</taxon>
        <taxon>Euteleostomi</taxon>
        <taxon>Actinopterygii</taxon>
        <taxon>Neopterygii</taxon>
        <taxon>Teleostei</taxon>
        <taxon>Ostariophysi</taxon>
        <taxon>Cypriniformes</taxon>
        <taxon>Cyprinidae</taxon>
        <taxon>Cyprininae</taxon>
        <taxon>Carassius</taxon>
    </lineage>
</organism>
<proteinExistence type="predicted"/>
<gene>
    <name evidence="4" type="primary">LOC113042259</name>
</gene>
<dbReference type="PANTHER" id="PTHR21616:SF2">
    <property type="entry name" value="CENTROSOME AND SPINDLE POLE-ASSOCIATED PROTEIN 1"/>
    <property type="match status" value="1"/>
</dbReference>
<dbReference type="Pfam" id="PF24578">
    <property type="entry name" value="CSPP1_C"/>
    <property type="match status" value="1"/>
</dbReference>
<dbReference type="AlphaFoldDB" id="A0A6P6JES8"/>
<evidence type="ECO:0000256" key="1">
    <source>
        <dbReference type="SAM" id="MobiDB-lite"/>
    </source>
</evidence>
<feature type="compositionally biased region" description="Basic and acidic residues" evidence="1">
    <location>
        <begin position="362"/>
        <end position="377"/>
    </location>
</feature>
<dbReference type="KEGG" id="caua:113042259"/>
<feature type="compositionally biased region" description="Basic and acidic residues" evidence="1">
    <location>
        <begin position="683"/>
        <end position="780"/>
    </location>
</feature>